<proteinExistence type="predicted"/>
<feature type="region of interest" description="Disordered" evidence="1">
    <location>
        <begin position="1"/>
        <end position="25"/>
    </location>
</feature>
<keyword evidence="3" id="KW-1185">Reference proteome</keyword>
<dbReference type="Proteomes" id="UP001430990">
    <property type="component" value="Plasmid pCC829_2"/>
</dbReference>
<evidence type="ECO:0000256" key="1">
    <source>
        <dbReference type="SAM" id="MobiDB-lite"/>
    </source>
</evidence>
<protein>
    <submittedName>
        <fullName evidence="2">Uncharacterized protein</fullName>
    </submittedName>
</protein>
<geneLocation type="plasmid" evidence="2 3">
    <name>pCC829_2</name>
</geneLocation>
<accession>A0ABY3R1L4</accession>
<gene>
    <name evidence="2" type="ORF">BjapCC829_48865</name>
</gene>
<keyword evidence="2" id="KW-0614">Plasmid</keyword>
<dbReference type="EMBL" id="CP088102">
    <property type="protein sequence ID" value="UFW92151.1"/>
    <property type="molecule type" value="Genomic_DNA"/>
</dbReference>
<organism evidence="2 3">
    <name type="scientific">Bradyrhizobium barranii</name>
    <dbReference type="NCBI Taxonomy" id="2992140"/>
    <lineage>
        <taxon>Bacteria</taxon>
        <taxon>Pseudomonadati</taxon>
        <taxon>Pseudomonadota</taxon>
        <taxon>Alphaproteobacteria</taxon>
        <taxon>Hyphomicrobiales</taxon>
        <taxon>Nitrobacteraceae</taxon>
        <taxon>Bradyrhizobium</taxon>
    </lineage>
</organism>
<dbReference type="RefSeq" id="WP_231145951.1">
    <property type="nucleotide sequence ID" value="NZ_CP088102.1"/>
</dbReference>
<sequence>MAIDSVGGNGVAPPDQHAADTGFQNSMERFEAVATKLQVQQETLREATSTFSMLKKVAEAQV</sequence>
<name>A0ABY3R1L4_9BRAD</name>
<evidence type="ECO:0000313" key="3">
    <source>
        <dbReference type="Proteomes" id="UP001430990"/>
    </source>
</evidence>
<evidence type="ECO:0000313" key="2">
    <source>
        <dbReference type="EMBL" id="UFW92151.1"/>
    </source>
</evidence>
<reference evidence="2" key="1">
    <citation type="submission" date="2021-11" db="EMBL/GenBank/DDBJ databases">
        <title>Australian commercial rhizobial inoculants.</title>
        <authorList>
            <person name="Kohlmeier M.G."/>
            <person name="O'Hara G.W."/>
            <person name="Colombi E."/>
            <person name="Ramsay J.P."/>
            <person name="Terpolilli J."/>
        </authorList>
    </citation>
    <scope>NUCLEOTIDE SEQUENCE</scope>
    <source>
        <strain evidence="2">CC829</strain>
        <plasmid evidence="2">pCC829_2</plasmid>
    </source>
</reference>